<feature type="transmembrane region" description="Helical" evidence="10">
    <location>
        <begin position="3031"/>
        <end position="3049"/>
    </location>
</feature>
<reference evidence="11" key="1">
    <citation type="submission" date="2019-11" db="EMBL/GenBank/DDBJ databases">
        <title>The nuclear and mitochondrial genomes of Frieseomelitta varia - a highly eusocial stingless bee (Meliponini) with a permanently sterile worker caste.</title>
        <authorList>
            <person name="Freitas F.C.P."/>
            <person name="Lourenco A.P."/>
            <person name="Nunes F.M.F."/>
            <person name="Paschoal A.R."/>
            <person name="Abreu F.C.P."/>
            <person name="Barbin F.O."/>
            <person name="Bataglia L."/>
            <person name="Cardoso-Junior C.A.M."/>
            <person name="Cervoni M.S."/>
            <person name="Silva S.R."/>
            <person name="Dalarmi F."/>
            <person name="Del Lama M.A."/>
            <person name="Depintor T.S."/>
            <person name="Ferreira K.M."/>
            <person name="Goria P.S."/>
            <person name="Jaskot M.C."/>
            <person name="Lago D.C."/>
            <person name="Luna-Lucena D."/>
            <person name="Moda L.M."/>
            <person name="Nascimento L."/>
            <person name="Pedrino M."/>
            <person name="Rabico F.O."/>
            <person name="Sanches F.C."/>
            <person name="Santos D.E."/>
            <person name="Santos C.G."/>
            <person name="Vieira J."/>
            <person name="Lopes T.F."/>
            <person name="Barchuk A.R."/>
            <person name="Hartfelder K."/>
            <person name="Simoes Z.L.P."/>
            <person name="Bitondi M.M.G."/>
            <person name="Pinheiro D.G."/>
        </authorList>
    </citation>
    <scope>NUCLEOTIDE SEQUENCE</scope>
    <source>
        <strain evidence="11">USP_RPSP 00005682</strain>
        <tissue evidence="11">Whole individual</tissue>
    </source>
</reference>
<keyword evidence="12" id="KW-1185">Reference proteome</keyword>
<evidence type="ECO:0000256" key="6">
    <source>
        <dbReference type="ARBA" id="ARBA00022989"/>
    </source>
</evidence>
<feature type="transmembrane region" description="Helical" evidence="10">
    <location>
        <begin position="944"/>
        <end position="967"/>
    </location>
</feature>
<proteinExistence type="predicted"/>
<keyword evidence="6 10" id="KW-1133">Transmembrane helix</keyword>
<feature type="transmembrane region" description="Helical" evidence="10">
    <location>
        <begin position="3255"/>
        <end position="3275"/>
    </location>
</feature>
<protein>
    <recommendedName>
        <fullName evidence="13">Odorant receptor</fullName>
    </recommendedName>
</protein>
<keyword evidence="5" id="KW-0552">Olfaction</keyword>
<dbReference type="GO" id="GO:0004984">
    <property type="term" value="F:olfactory receptor activity"/>
    <property type="evidence" value="ECO:0007669"/>
    <property type="project" value="InterPro"/>
</dbReference>
<dbReference type="Pfam" id="PF02949">
    <property type="entry name" value="7tm_6"/>
    <property type="match status" value="9"/>
</dbReference>
<feature type="transmembrane region" description="Helical" evidence="10">
    <location>
        <begin position="2175"/>
        <end position="2197"/>
    </location>
</feature>
<feature type="transmembrane region" description="Helical" evidence="10">
    <location>
        <begin position="1107"/>
        <end position="1127"/>
    </location>
</feature>
<feature type="transmembrane region" description="Helical" evidence="10">
    <location>
        <begin position="279"/>
        <end position="298"/>
    </location>
</feature>
<feature type="transmembrane region" description="Helical" evidence="10">
    <location>
        <begin position="2617"/>
        <end position="2638"/>
    </location>
</feature>
<feature type="transmembrane region" description="Helical" evidence="10">
    <location>
        <begin position="12"/>
        <end position="34"/>
    </location>
</feature>
<feature type="transmembrane region" description="Helical" evidence="10">
    <location>
        <begin position="1746"/>
        <end position="1767"/>
    </location>
</feature>
<keyword evidence="3" id="KW-0716">Sensory transduction</keyword>
<feature type="transmembrane region" description="Helical" evidence="10">
    <location>
        <begin position="124"/>
        <end position="147"/>
    </location>
</feature>
<feature type="transmembrane region" description="Helical" evidence="10">
    <location>
        <begin position="716"/>
        <end position="735"/>
    </location>
</feature>
<evidence type="ECO:0008006" key="13">
    <source>
        <dbReference type="Google" id="ProtNLM"/>
    </source>
</evidence>
<feature type="transmembrane region" description="Helical" evidence="10">
    <location>
        <begin position="3287"/>
        <end position="3307"/>
    </location>
</feature>
<feature type="transmembrane region" description="Helical" evidence="10">
    <location>
        <begin position="2454"/>
        <end position="2474"/>
    </location>
</feature>
<feature type="transmembrane region" description="Helical" evidence="10">
    <location>
        <begin position="40"/>
        <end position="61"/>
    </location>
</feature>
<feature type="transmembrane region" description="Helical" evidence="10">
    <location>
        <begin position="1139"/>
        <end position="1158"/>
    </location>
</feature>
<dbReference type="Proteomes" id="UP000655588">
    <property type="component" value="Unassembled WGS sequence"/>
</dbReference>
<evidence type="ECO:0000313" key="11">
    <source>
        <dbReference type="EMBL" id="KAF3424654.1"/>
    </source>
</evidence>
<evidence type="ECO:0000256" key="8">
    <source>
        <dbReference type="ARBA" id="ARBA00023170"/>
    </source>
</evidence>
<keyword evidence="4 10" id="KW-0812">Transmembrane</keyword>
<feature type="transmembrane region" description="Helical" evidence="10">
    <location>
        <begin position="2871"/>
        <end position="2893"/>
    </location>
</feature>
<evidence type="ECO:0000256" key="3">
    <source>
        <dbReference type="ARBA" id="ARBA00022606"/>
    </source>
</evidence>
<evidence type="ECO:0000256" key="7">
    <source>
        <dbReference type="ARBA" id="ARBA00023136"/>
    </source>
</evidence>
<dbReference type="PANTHER" id="PTHR21137:SF35">
    <property type="entry name" value="ODORANT RECEPTOR 19A-RELATED"/>
    <property type="match status" value="1"/>
</dbReference>
<evidence type="ECO:0000313" key="12">
    <source>
        <dbReference type="Proteomes" id="UP000655588"/>
    </source>
</evidence>
<feature type="transmembrane region" description="Helical" evidence="10">
    <location>
        <begin position="1280"/>
        <end position="1300"/>
    </location>
</feature>
<feature type="transmembrane region" description="Helical" evidence="10">
    <location>
        <begin position="2002"/>
        <end position="2022"/>
    </location>
</feature>
<comment type="caution">
    <text evidence="11">The sequence shown here is derived from an EMBL/GenBank/DDBJ whole genome shotgun (WGS) entry which is preliminary data.</text>
</comment>
<feature type="transmembrane region" description="Helical" evidence="10">
    <location>
        <begin position="2265"/>
        <end position="2288"/>
    </location>
</feature>
<feature type="transmembrane region" description="Helical" evidence="10">
    <location>
        <begin position="478"/>
        <end position="499"/>
    </location>
</feature>
<evidence type="ECO:0000256" key="4">
    <source>
        <dbReference type="ARBA" id="ARBA00022692"/>
    </source>
</evidence>
<feature type="transmembrane region" description="Helical" evidence="10">
    <location>
        <begin position="1808"/>
        <end position="1831"/>
    </location>
</feature>
<dbReference type="InterPro" id="IPR004117">
    <property type="entry name" value="7tm6_olfct_rcpt"/>
</dbReference>
<dbReference type="GO" id="GO:0007165">
    <property type="term" value="P:signal transduction"/>
    <property type="evidence" value="ECO:0007669"/>
    <property type="project" value="UniProtKB-KW"/>
</dbReference>
<feature type="transmembrane region" description="Helical" evidence="10">
    <location>
        <begin position="1718"/>
        <end position="1740"/>
    </location>
</feature>
<feature type="transmembrane region" description="Helical" evidence="10">
    <location>
        <begin position="1002"/>
        <end position="1025"/>
    </location>
</feature>
<dbReference type="PANTHER" id="PTHR21137">
    <property type="entry name" value="ODORANT RECEPTOR"/>
    <property type="match status" value="1"/>
</dbReference>
<organism evidence="11 12">
    <name type="scientific">Frieseomelitta varia</name>
    <dbReference type="NCBI Taxonomy" id="561572"/>
    <lineage>
        <taxon>Eukaryota</taxon>
        <taxon>Metazoa</taxon>
        <taxon>Ecdysozoa</taxon>
        <taxon>Arthropoda</taxon>
        <taxon>Hexapoda</taxon>
        <taxon>Insecta</taxon>
        <taxon>Pterygota</taxon>
        <taxon>Neoptera</taxon>
        <taxon>Endopterygota</taxon>
        <taxon>Hymenoptera</taxon>
        <taxon>Apocrita</taxon>
        <taxon>Aculeata</taxon>
        <taxon>Apoidea</taxon>
        <taxon>Anthophila</taxon>
        <taxon>Apidae</taxon>
        <taxon>Frieseomelitta</taxon>
    </lineage>
</organism>
<gene>
    <name evidence="11" type="ORF">E2986_11733</name>
</gene>
<accession>A0A833R9J0</accession>
<feature type="transmembrane region" description="Helical" evidence="10">
    <location>
        <begin position="2589"/>
        <end position="2611"/>
    </location>
</feature>
<feature type="transmembrane region" description="Helical" evidence="10">
    <location>
        <begin position="310"/>
        <end position="330"/>
    </location>
</feature>
<feature type="transmembrane region" description="Helical" evidence="10">
    <location>
        <begin position="1576"/>
        <end position="1595"/>
    </location>
</feature>
<keyword evidence="7 10" id="KW-0472">Membrane</keyword>
<feature type="transmembrane region" description="Helical" evidence="10">
    <location>
        <begin position="2203"/>
        <end position="2224"/>
    </location>
</feature>
<name>A0A833R9J0_9HYME</name>
<evidence type="ECO:0000256" key="1">
    <source>
        <dbReference type="ARBA" id="ARBA00004651"/>
    </source>
</evidence>
<keyword evidence="8" id="KW-0675">Receptor</keyword>
<feature type="transmembrane region" description="Helical" evidence="10">
    <location>
        <begin position="855"/>
        <end position="877"/>
    </location>
</feature>
<comment type="subcellular location">
    <subcellularLocation>
        <location evidence="1">Cell membrane</location>
        <topology evidence="1">Multi-pass membrane protein</topology>
    </subcellularLocation>
</comment>
<evidence type="ECO:0000256" key="2">
    <source>
        <dbReference type="ARBA" id="ARBA00022475"/>
    </source>
</evidence>
<feature type="transmembrane region" description="Helical" evidence="10">
    <location>
        <begin position="552"/>
        <end position="575"/>
    </location>
</feature>
<keyword evidence="9" id="KW-0807">Transducer</keyword>
<feature type="transmembrane region" description="Helical" evidence="10">
    <location>
        <begin position="419"/>
        <end position="440"/>
    </location>
</feature>
<feature type="transmembrane region" description="Helical" evidence="10">
    <location>
        <begin position="784"/>
        <end position="804"/>
    </location>
</feature>
<keyword evidence="2" id="KW-1003">Cell membrane</keyword>
<feature type="transmembrane region" description="Helical" evidence="10">
    <location>
        <begin position="1426"/>
        <end position="1450"/>
    </location>
</feature>
<feature type="transmembrane region" description="Helical" evidence="10">
    <location>
        <begin position="1306"/>
        <end position="1327"/>
    </location>
</feature>
<dbReference type="GO" id="GO:0005549">
    <property type="term" value="F:odorant binding"/>
    <property type="evidence" value="ECO:0007669"/>
    <property type="project" value="InterPro"/>
</dbReference>
<dbReference type="GO" id="GO:0005886">
    <property type="term" value="C:plasma membrane"/>
    <property type="evidence" value="ECO:0007669"/>
    <property type="project" value="UniProtKB-SubCell"/>
</dbReference>
<feature type="transmembrane region" description="Helical" evidence="10">
    <location>
        <begin position="608"/>
        <end position="636"/>
    </location>
</feature>
<feature type="transmembrane region" description="Helical" evidence="10">
    <location>
        <begin position="1368"/>
        <end position="1391"/>
    </location>
</feature>
<evidence type="ECO:0000256" key="10">
    <source>
        <dbReference type="SAM" id="Phobius"/>
    </source>
</evidence>
<feature type="transmembrane region" description="Helical" evidence="10">
    <location>
        <begin position="2838"/>
        <end position="2859"/>
    </location>
</feature>
<evidence type="ECO:0000256" key="5">
    <source>
        <dbReference type="ARBA" id="ARBA00022725"/>
    </source>
</evidence>
<dbReference type="EMBL" id="WNWW01000455">
    <property type="protein sequence ID" value="KAF3424654.1"/>
    <property type="molecule type" value="Genomic_DNA"/>
</dbReference>
<sequence>MLKGIGKFLPKIAIVLCNLVLFFIEVQCVLHIILEQKDPLLRLRLLGLACYSLICLMKYWALTVRKSKIKYCIEQLHTDWKEVSIFKGPSEKVTRIINCKGYTFVEHQRDRTLMLKYGKIGRDLTIYSAVFMYSGNMCYITILQYAIGSHVDENNRTIRMLVYPTYSGFFDVQRSPVYEFVYVLQCLCTFLLNAVTCGCCGLAALFATHACGQIDVIMSQLDDLVDGKFSEKKNNSNTRLTKIVQHHIRIINKPLPLIKKHIACYCRFSTTVETVLQEVCFFEFVGSTFVICLLEYYCMTDWQQNNKLGLVTYSMLLISLTFNMLLLCYIGDLLIEKSTNVGVSCCMIDWYRLPIKTTQGLILIIAMSNSPVKLSAGKVVNISLSTFGNVLVLVLSTNMHPPVRNHTDQPRNPNYEKDIIYVTKYLEWILNVVGIWPAMLTGIGRFLPKISMVLSNFLLVFFEVQCVLHITFEQKDPMLRMRILGLACHSLVCLLKYWALTMRKSRIKFCIEEVYTDWKQVSRAEEIPTTVQVELQTDRTLMLKYGKIGRNLTIYCALFAYCGNIFYVTILQYAIGSQIDDDNRTIRILMYPMYSGLLDVQKSPIYEIVYVLQCIATLILNTMTAGCCGLAALFATHACGQIDVIMSHNVNTSVTGNVTYIANQKHITYHCRFSATVETVLQEVCFFEFIGSTFVICFLEYYCITDWQQNNKFGVLTYAAILISVTFNLFLLCYIGDLLIEKSANIGVSCCMIDWYRLPSKTTQGVILIIAMSNSPMKFTAGRIVYISLATFGNVVVFVLPTNMHPPVRNHTVQPRNPNYEDDFNYVTKYLKWILNSIGVWPAMFKGIGRFLPKIAIVLSNMVFVFFELQCVLQIIFDHSDSSKLRILGLASYTMVGLLKYWAVTMRKSRIKYCIDEMNTDWKLVELERDRTCMLNYGKIGRDLIVYCALFAYCGNVFYITMLQYAMGSQVNDDNRTIRILIYPMYTGQMGVQNSPVYEITFTLQCICSMMMNAVICGCCGLAALSSTHICGQIDIIISQLDDLVEGKFSKKNYNSNARLMEIVQRHTKILKYKHEGKVNRCLSLIKNAITRYCRFSAMFETVLQEVCLFEFVGTTFVICLIEYYCISNWQQNNRLGLLTYSMILVSLTFNMYLWCYIGDLLIEKSTSIGVSCCMIDWYRLPTKTTQGLVLIIAMSNTPMKISAGRIVYISLSTFGNVVVFELSANMHPSVQNDTVQPRNPNYKDDIIYVTRYLKWILNSIGIWPAMLKGIRSFLPTITIVLSNIVLVFFEVQCMLYITLEEKDPLLRLRLLGLASYSLVSLLKYWALTMRKSRIKDCIEELNKDWKQVELQRDRTSMLKYGKIGRGLIVYCAVFLYCGNLFYATILQYAIGSQIDDDNRTIRILMYPMYSGLLDVQESPIYEITYILQCLCSIMMNAVICGCCGLAALFSTHICGQIDIVISQLNDLVDGKFSKKNCTTNTRLMNIVQRHTKILKYKHEGKIFCDVRNGSAGSVPFRIRWYHVCNMLGRVLLHNRTFLLPRAYVYVNLYLDLYLILSHLYLTFLDWQQNNKLGLLTYSVVLTSLTFNMYLWCYIGDLLIEKSTSIGVSCCMIDWYRLPTKTAQGLILIIAMSNTPMKISVGKIVYISLSTFGNSLQTVVSELSANMHPSVQNHTIQPRNPNYENDIIYVTKYLKWTLNSIGIWPTMLKGDGSILPKIAIVLSNFVFVFFEVQCMLYITLEEKDPLLRLRFLGLVSYSLVCLLKYWALTMRKSKIKHCIEEVNTDWKQVELQKDRTCMLKYGKIGRDLIVYCAVFLYCGNIFYITILQYAIASQIDDDNHTIRILLYPMYSGHIDAQESPIYEITYILQSLCSIMMNAVICGCCGLAALSSTHICGQIDIIISQLNDLVDGKFSKKNCTTNTRLMNIVQRHTKILKYKHEGKVNRCLSLIKNAITRYCRFSAMCETVLQEVCLFEFVGTTFVICLAEYYCITDWQQDNKLGVLTYFVVLISLTFNMYLWCYIGDLLIEKSTSIGVSCCMIDWYRLPTKTTQGLVLIIAMSNTPMKISAGRIVYISLSTFGNVGFCNYLIYITRLKIYAVLEILISVTKCNLEIHIVVSELSTNMHPFVWNHTDQPRNPNYEKDIVYVTKHVKWILNSIGIWPVMLKTIGECLPKIAIVLSNLVVFFIQGLYVLHIILEQQDNFLRLRLLAFAWYSLISLMKFWALTMRKPNIKYCVEEMYADWKQVELQRDRTLMLKYGKIGRDLTIYSAVFMYSASMSYVAVMQYAVGSHVDENNRTIRVLVYPAYSGLFDVQKTPIYETVYILQCMCTFVLNTVSSGTCGLAALFATHACGQIDVIMSQLNDLVDEKFTFKKNYDPDTRLMEIVQHHMKILNKPFSTAENKEHVACCCRFSAIIETVLQEVCFFEFVGSTFVICLLEYYCITDWQQNNKFSLITYSMLLSSLTFNMFLLCYIGDLLIEKSANVGISCCMINWYRLPIKTSQGLILIIAMSNNPLKISAGRIIYLSLSTFGSLPANMHTPVRNHADPPRNPNYEKDIVYVTKYLKWILSSIGIWPATLKGIGKFLPKITIGLSNLMVLFIEVQCVLHILLEEKDPFLRMRLLGLSCYTLISLLKYSALTIRKSKIKYCIEQMYADWKQVEFERNRTLMLKYGKIGRDLTFYSAVFMYGSNMFYITVMQYAIGSHVDENNRTIRLLVYPTYSGLFDAQKTPTYEIVYILQCTCTFMLNTVTSSCCGLAALFATHACGQIDVVMSELNDLADGKFSKKNCNPNARLMEIVQHHIRILKYKRQGKANRCRSLIKKHIACHCRFSAMTETVLQEVCFFEFVGSTFLMCVLQYNLIVDWEHNNMIGIASFMMLLISLTFNMSLWCYIGNLLMEKSTNVGITCYMIDWYRLPDKTVQDLILVMAMSNSPMKISAGRIIYLSLATFGNVLKTSFAYLNFIRTTVVFELPTNMHPSVRNDIDQPRNPNYKKDIVYVTRHNKWVLNSIGVWPVVLNGVGQFLPKIAIGLYNLVLFFVVMHCVLHVVFEQKDPVMVLKILGLICFSIISMMKYWALTARKSKIEYCIEQLYADWKQVEFQRDRELMLKYGKIGRKLTMYSAVFMYSGGLSYVTIKQYAIGSYVDEFNRTIKMLVYPTYNALYDVQKSREIMYFLQCMCEYVSDSVTAGACGLAALFVTHVCGQIDIVMSRIDDLIDGKFSEEDSTLKVRLVEIVQHHIRTLKFSAMIETVLQEVCFLEFFGSTFVICLLEYYCIVQDWEQNDKIGLTTYSLLLISLTFNMFLLCYIGDLLIEKSTNVGISCCMIDWYRLPAKTVQDLILIIAMSNNPAKISAGRIVDLSLTSFASVGFY</sequence>
<feature type="transmembrane region" description="Helical" evidence="10">
    <location>
        <begin position="883"/>
        <end position="903"/>
    </location>
</feature>
<feature type="transmembrane region" description="Helical" evidence="10">
    <location>
        <begin position="2942"/>
        <end position="2963"/>
    </location>
</feature>
<feature type="transmembrane region" description="Helical" evidence="10">
    <location>
        <begin position="2071"/>
        <end position="2090"/>
    </location>
</feature>
<feature type="transmembrane region" description="Helical" evidence="10">
    <location>
        <begin position="1543"/>
        <end position="1564"/>
    </location>
</feature>
<evidence type="ECO:0000256" key="9">
    <source>
        <dbReference type="ARBA" id="ARBA00023224"/>
    </source>
</evidence>
<feature type="transmembrane region" description="Helical" evidence="10">
    <location>
        <begin position="3055"/>
        <end position="3076"/>
    </location>
</feature>
<feature type="transmembrane region" description="Helical" evidence="10">
    <location>
        <begin position="180"/>
        <end position="208"/>
    </location>
</feature>